<organism evidence="2 3">
    <name type="scientific">Clostridium saccharoperbutylacetonicum N1-4(HMT)</name>
    <dbReference type="NCBI Taxonomy" id="931276"/>
    <lineage>
        <taxon>Bacteria</taxon>
        <taxon>Bacillati</taxon>
        <taxon>Bacillota</taxon>
        <taxon>Clostridia</taxon>
        <taxon>Eubacteriales</taxon>
        <taxon>Clostridiaceae</taxon>
        <taxon>Clostridium</taxon>
    </lineage>
</organism>
<gene>
    <name evidence="2" type="ORF">Cspa_c27300</name>
</gene>
<dbReference type="PATRIC" id="fig|931276.5.peg.2742"/>
<feature type="transmembrane region" description="Helical" evidence="1">
    <location>
        <begin position="28"/>
        <end position="46"/>
    </location>
</feature>
<dbReference type="STRING" id="36745.CLSAP_24780"/>
<sequence length="137" mass="16102">MKQYMKNKNFIPEKVYKEIQLSQSKREIGILVMFLIINLLMLPTTASRISVNRENEEQVLKVDNKRKNPVYFKDINIWLNNIFDDRIEEIHVTNGKGEIVVKNFDKINELSINPLIKIVDINSVSEDKYKLGVHLNE</sequence>
<dbReference type="Proteomes" id="UP000011728">
    <property type="component" value="Chromosome"/>
</dbReference>
<dbReference type="AlphaFoldDB" id="M1LTW9"/>
<accession>M1LTW9</accession>
<evidence type="ECO:0000256" key="1">
    <source>
        <dbReference type="SAM" id="Phobius"/>
    </source>
</evidence>
<name>M1LTW9_9CLOT</name>
<keyword evidence="1" id="KW-0472">Membrane</keyword>
<dbReference type="HOGENOM" id="CLU_1882173_0_0_9"/>
<evidence type="ECO:0000313" key="2">
    <source>
        <dbReference type="EMBL" id="AGF56495.1"/>
    </source>
</evidence>
<dbReference type="eggNOG" id="ENOG50323ZB">
    <property type="taxonomic scope" value="Bacteria"/>
</dbReference>
<protein>
    <submittedName>
        <fullName evidence="2">Uncharacterized protein</fullName>
    </submittedName>
</protein>
<keyword evidence="1" id="KW-0812">Transmembrane</keyword>
<evidence type="ECO:0000313" key="3">
    <source>
        <dbReference type="Proteomes" id="UP000011728"/>
    </source>
</evidence>
<dbReference type="EMBL" id="CP004121">
    <property type="protein sequence ID" value="AGF56495.1"/>
    <property type="molecule type" value="Genomic_DNA"/>
</dbReference>
<keyword evidence="3" id="KW-1185">Reference proteome</keyword>
<dbReference type="RefSeq" id="WP_015392814.1">
    <property type="nucleotide sequence ID" value="NC_020291.1"/>
</dbReference>
<keyword evidence="1" id="KW-1133">Transmembrane helix</keyword>
<reference evidence="2 3" key="1">
    <citation type="submission" date="2013-02" db="EMBL/GenBank/DDBJ databases">
        <title>Genome sequence of Clostridium saccharoperbutylacetonicum N1-4(HMT).</title>
        <authorList>
            <person name="Poehlein A."/>
            <person name="Daniel R."/>
        </authorList>
    </citation>
    <scope>NUCLEOTIDE SEQUENCE [LARGE SCALE GENOMIC DNA]</scope>
    <source>
        <strain evidence="3">N1-4(HMT)</strain>
    </source>
</reference>
<proteinExistence type="predicted"/>
<dbReference type="KEGG" id="csr:Cspa_c27300"/>